<accession>A0AAD5CUF4</accession>
<evidence type="ECO:0000313" key="1">
    <source>
        <dbReference type="EMBL" id="KAI7748486.1"/>
    </source>
</evidence>
<dbReference type="AlphaFoldDB" id="A0AAD5CUF4"/>
<dbReference type="EMBL" id="JAMZMK010006523">
    <property type="protein sequence ID" value="KAI7748486.1"/>
    <property type="molecule type" value="Genomic_DNA"/>
</dbReference>
<gene>
    <name evidence="1" type="ORF">M8C21_009309</name>
</gene>
<organism evidence="1 2">
    <name type="scientific">Ambrosia artemisiifolia</name>
    <name type="common">Common ragweed</name>
    <dbReference type="NCBI Taxonomy" id="4212"/>
    <lineage>
        <taxon>Eukaryota</taxon>
        <taxon>Viridiplantae</taxon>
        <taxon>Streptophyta</taxon>
        <taxon>Embryophyta</taxon>
        <taxon>Tracheophyta</taxon>
        <taxon>Spermatophyta</taxon>
        <taxon>Magnoliopsida</taxon>
        <taxon>eudicotyledons</taxon>
        <taxon>Gunneridae</taxon>
        <taxon>Pentapetalae</taxon>
        <taxon>asterids</taxon>
        <taxon>campanulids</taxon>
        <taxon>Asterales</taxon>
        <taxon>Asteraceae</taxon>
        <taxon>Asteroideae</taxon>
        <taxon>Heliantheae alliance</taxon>
        <taxon>Heliantheae</taxon>
        <taxon>Ambrosia</taxon>
    </lineage>
</organism>
<keyword evidence="2" id="KW-1185">Reference proteome</keyword>
<reference evidence="1" key="1">
    <citation type="submission" date="2022-06" db="EMBL/GenBank/DDBJ databases">
        <title>Uncovering the hologenomic basis of an extraordinary plant invasion.</title>
        <authorList>
            <person name="Bieker V.C."/>
            <person name="Martin M.D."/>
            <person name="Gilbert T."/>
            <person name="Hodgins K."/>
            <person name="Battlay P."/>
            <person name="Petersen B."/>
            <person name="Wilson J."/>
        </authorList>
    </citation>
    <scope>NUCLEOTIDE SEQUENCE</scope>
    <source>
        <strain evidence="1">AA19_3_7</strain>
        <tissue evidence="1">Leaf</tissue>
    </source>
</reference>
<sequence length="29" mass="3289">MPLNEERWSFWLRTVSCVSSGAARASLFS</sequence>
<name>A0AAD5CUF4_AMBAR</name>
<dbReference type="Proteomes" id="UP001206925">
    <property type="component" value="Unassembled WGS sequence"/>
</dbReference>
<protein>
    <submittedName>
        <fullName evidence="1">Uncharacterized protein</fullName>
    </submittedName>
</protein>
<evidence type="ECO:0000313" key="2">
    <source>
        <dbReference type="Proteomes" id="UP001206925"/>
    </source>
</evidence>
<comment type="caution">
    <text evidence="1">The sequence shown here is derived from an EMBL/GenBank/DDBJ whole genome shotgun (WGS) entry which is preliminary data.</text>
</comment>
<proteinExistence type="predicted"/>